<reference evidence="3" key="1">
    <citation type="submission" date="2013-09" db="EMBL/GenBank/DDBJ databases">
        <title>The Genome Sequence of Anopheles culicifacies species A.</title>
        <authorList>
            <consortium name="The Broad Institute Genomics Platform"/>
            <person name="Neafsey D.E."/>
            <person name="Besansky N."/>
            <person name="Howell P."/>
            <person name="Walton C."/>
            <person name="Young S.K."/>
            <person name="Zeng Q."/>
            <person name="Gargeya S."/>
            <person name="Fitzgerald M."/>
            <person name="Haas B."/>
            <person name="Abouelleil A."/>
            <person name="Allen A.W."/>
            <person name="Alvarado L."/>
            <person name="Arachchi H.M."/>
            <person name="Berlin A.M."/>
            <person name="Chapman S.B."/>
            <person name="Gainer-Dewar J."/>
            <person name="Goldberg J."/>
            <person name="Griggs A."/>
            <person name="Gujja S."/>
            <person name="Hansen M."/>
            <person name="Howarth C."/>
            <person name="Imamovic A."/>
            <person name="Ireland A."/>
            <person name="Larimer J."/>
            <person name="McCowan C."/>
            <person name="Murphy C."/>
            <person name="Pearson M."/>
            <person name="Poon T.W."/>
            <person name="Priest M."/>
            <person name="Roberts A."/>
            <person name="Saif S."/>
            <person name="Shea T."/>
            <person name="Sisk P."/>
            <person name="Sykes S."/>
            <person name="Wortman J."/>
            <person name="Nusbaum C."/>
            <person name="Birren B."/>
        </authorList>
    </citation>
    <scope>NUCLEOTIDE SEQUENCE [LARGE SCALE GENOMIC DNA]</scope>
    <source>
        <strain evidence="3">A-37</strain>
    </source>
</reference>
<dbReference type="EnsemblMetazoa" id="ACUA011661-RA">
    <property type="protein sequence ID" value="ACUA011661-PA"/>
    <property type="gene ID" value="ACUA011661"/>
</dbReference>
<feature type="region of interest" description="Disordered" evidence="1">
    <location>
        <begin position="1"/>
        <end position="25"/>
    </location>
</feature>
<dbReference type="Proteomes" id="UP000075883">
    <property type="component" value="Unassembled WGS sequence"/>
</dbReference>
<reference evidence="2" key="2">
    <citation type="submission" date="2020-05" db="UniProtKB">
        <authorList>
            <consortium name="EnsemblMetazoa"/>
        </authorList>
    </citation>
    <scope>IDENTIFICATION</scope>
    <source>
        <strain evidence="2">A-37</strain>
    </source>
</reference>
<name>A0A182M7W4_9DIPT</name>
<accession>A0A182M7W4</accession>
<keyword evidence="3" id="KW-1185">Reference proteome</keyword>
<organism evidence="2 3">
    <name type="scientific">Anopheles culicifacies</name>
    <dbReference type="NCBI Taxonomy" id="139723"/>
    <lineage>
        <taxon>Eukaryota</taxon>
        <taxon>Metazoa</taxon>
        <taxon>Ecdysozoa</taxon>
        <taxon>Arthropoda</taxon>
        <taxon>Hexapoda</taxon>
        <taxon>Insecta</taxon>
        <taxon>Pterygota</taxon>
        <taxon>Neoptera</taxon>
        <taxon>Endopterygota</taxon>
        <taxon>Diptera</taxon>
        <taxon>Nematocera</taxon>
        <taxon>Culicoidea</taxon>
        <taxon>Culicidae</taxon>
        <taxon>Anophelinae</taxon>
        <taxon>Anopheles</taxon>
        <taxon>culicifacies species complex</taxon>
    </lineage>
</organism>
<proteinExistence type="predicted"/>
<dbReference type="EMBL" id="AXCM01008360">
    <property type="status" value="NOT_ANNOTATED_CDS"/>
    <property type="molecule type" value="Genomic_DNA"/>
</dbReference>
<dbReference type="AlphaFoldDB" id="A0A182M7W4"/>
<dbReference type="VEuPathDB" id="VectorBase:ACUA011661"/>
<sequence length="140" mass="15730">MLRFGDMMRHSRRPSVYRQGHAGGPRPWLRQRAQFGGVRGLSELLHELDAPLPSVRESYPESDIASAQRSCDTIENSITPTRSIYGSSSTTRAFFLDTSYPYVCCTTAQHLEAGSMYNPAVATWSSREALAMFFLNTIEF</sequence>
<evidence type="ECO:0000313" key="3">
    <source>
        <dbReference type="Proteomes" id="UP000075883"/>
    </source>
</evidence>
<protein>
    <submittedName>
        <fullName evidence="2">Uncharacterized protein</fullName>
    </submittedName>
</protein>
<evidence type="ECO:0000313" key="2">
    <source>
        <dbReference type="EnsemblMetazoa" id="ACUA011661-PA"/>
    </source>
</evidence>
<evidence type="ECO:0000256" key="1">
    <source>
        <dbReference type="SAM" id="MobiDB-lite"/>
    </source>
</evidence>